<dbReference type="CDD" id="cd00198">
    <property type="entry name" value="vWFA"/>
    <property type="match status" value="1"/>
</dbReference>
<comment type="caution">
    <text evidence="2">The sequence shown here is derived from an EMBL/GenBank/DDBJ whole genome shotgun (WGS) entry which is preliminary data.</text>
</comment>
<dbReference type="InterPro" id="IPR052969">
    <property type="entry name" value="Thr-specific_kinase-like"/>
</dbReference>
<protein>
    <recommendedName>
        <fullName evidence="1">VWFA domain-containing protein</fullName>
    </recommendedName>
</protein>
<keyword evidence="3" id="KW-1185">Reference proteome</keyword>
<feature type="domain" description="VWFA" evidence="1">
    <location>
        <begin position="20"/>
        <end position="224"/>
    </location>
</feature>
<proteinExistence type="predicted"/>
<evidence type="ECO:0000259" key="1">
    <source>
        <dbReference type="PROSITE" id="PS50234"/>
    </source>
</evidence>
<dbReference type="PANTHER" id="PTHR47763:SF1">
    <property type="entry name" value="DUF659 DOMAIN-CONTAINING PROTEIN"/>
    <property type="match status" value="1"/>
</dbReference>
<dbReference type="InterPro" id="IPR036465">
    <property type="entry name" value="vWFA_dom_sf"/>
</dbReference>
<dbReference type="AlphaFoldDB" id="A0AAD6ZN65"/>
<dbReference type="GO" id="GO:0004674">
    <property type="term" value="F:protein serine/threonine kinase activity"/>
    <property type="evidence" value="ECO:0007669"/>
    <property type="project" value="TreeGrafter"/>
</dbReference>
<gene>
    <name evidence="2" type="ORF">DFH08DRAFT_750965</name>
</gene>
<sequence>MPGALKPQPNGNQNKPRDIDIVLLHDATGSQQPYINAARKTAREYVDKIAKAAARSQGGSTRYRVVAFRDHREQGDAWIVHDSNPFVTDGAALEKQLNNIVASGGGDGPEAQIDAFDAVLRSSWRDPVQKIVLLFTDSPPHGIGEPGDRIPASHPDALTAQSILDSYMNSDIQLIVFGCIPEIRNYKKAEEFYLKFTKKTAGVYLTLDRSANAAVLSRGVVGSVLHASDSLRLADTYGAWIMDASDHGHDALVDALHSKLTADGEECHEVVCTEHGGHDIQYHLAPVSRARVDTIVGKTLAYKEMIKSDPVLNAIFG</sequence>
<dbReference type="GO" id="GO:0005737">
    <property type="term" value="C:cytoplasm"/>
    <property type="evidence" value="ECO:0007669"/>
    <property type="project" value="TreeGrafter"/>
</dbReference>
<dbReference type="PANTHER" id="PTHR47763">
    <property type="entry name" value="ALPHA-PROTEIN KINASE VWKA"/>
    <property type="match status" value="1"/>
</dbReference>
<name>A0AAD6ZN65_9AGAR</name>
<evidence type="ECO:0000313" key="3">
    <source>
        <dbReference type="Proteomes" id="UP001218218"/>
    </source>
</evidence>
<dbReference type="InterPro" id="IPR002035">
    <property type="entry name" value="VWF_A"/>
</dbReference>
<dbReference type="Gene3D" id="3.40.50.410">
    <property type="entry name" value="von Willebrand factor, type A domain"/>
    <property type="match status" value="1"/>
</dbReference>
<organism evidence="2 3">
    <name type="scientific">Mycena albidolilacea</name>
    <dbReference type="NCBI Taxonomy" id="1033008"/>
    <lineage>
        <taxon>Eukaryota</taxon>
        <taxon>Fungi</taxon>
        <taxon>Dikarya</taxon>
        <taxon>Basidiomycota</taxon>
        <taxon>Agaricomycotina</taxon>
        <taxon>Agaricomycetes</taxon>
        <taxon>Agaricomycetidae</taxon>
        <taxon>Agaricales</taxon>
        <taxon>Marasmiineae</taxon>
        <taxon>Mycenaceae</taxon>
        <taxon>Mycena</taxon>
    </lineage>
</organism>
<reference evidence="2" key="1">
    <citation type="submission" date="2023-03" db="EMBL/GenBank/DDBJ databases">
        <title>Massive genome expansion in bonnet fungi (Mycena s.s.) driven by repeated elements and novel gene families across ecological guilds.</title>
        <authorList>
            <consortium name="Lawrence Berkeley National Laboratory"/>
            <person name="Harder C.B."/>
            <person name="Miyauchi S."/>
            <person name="Viragh M."/>
            <person name="Kuo A."/>
            <person name="Thoen E."/>
            <person name="Andreopoulos B."/>
            <person name="Lu D."/>
            <person name="Skrede I."/>
            <person name="Drula E."/>
            <person name="Henrissat B."/>
            <person name="Morin E."/>
            <person name="Kohler A."/>
            <person name="Barry K."/>
            <person name="LaButti K."/>
            <person name="Morin E."/>
            <person name="Salamov A."/>
            <person name="Lipzen A."/>
            <person name="Mereny Z."/>
            <person name="Hegedus B."/>
            <person name="Baldrian P."/>
            <person name="Stursova M."/>
            <person name="Weitz H."/>
            <person name="Taylor A."/>
            <person name="Grigoriev I.V."/>
            <person name="Nagy L.G."/>
            <person name="Martin F."/>
            <person name="Kauserud H."/>
        </authorList>
    </citation>
    <scope>NUCLEOTIDE SEQUENCE</scope>
    <source>
        <strain evidence="2">CBHHK002</strain>
    </source>
</reference>
<dbReference type="PROSITE" id="PS50234">
    <property type="entry name" value="VWFA"/>
    <property type="match status" value="1"/>
</dbReference>
<evidence type="ECO:0000313" key="2">
    <source>
        <dbReference type="EMBL" id="KAJ7330860.1"/>
    </source>
</evidence>
<dbReference type="Proteomes" id="UP001218218">
    <property type="component" value="Unassembled WGS sequence"/>
</dbReference>
<accession>A0AAD6ZN65</accession>
<dbReference type="EMBL" id="JARIHO010000036">
    <property type="protein sequence ID" value="KAJ7330860.1"/>
    <property type="molecule type" value="Genomic_DNA"/>
</dbReference>
<dbReference type="SUPFAM" id="SSF53300">
    <property type="entry name" value="vWA-like"/>
    <property type="match status" value="1"/>
</dbReference>